<comment type="caution">
    <text evidence="3">The sequence shown here is derived from an EMBL/GenBank/DDBJ whole genome shotgun (WGS) entry which is preliminary data.</text>
</comment>
<evidence type="ECO:0000256" key="1">
    <source>
        <dbReference type="SAM" id="Coils"/>
    </source>
</evidence>
<keyword evidence="1" id="KW-0175">Coiled coil</keyword>
<feature type="compositionally biased region" description="Basic and acidic residues" evidence="2">
    <location>
        <begin position="425"/>
        <end position="437"/>
    </location>
</feature>
<evidence type="ECO:0000256" key="2">
    <source>
        <dbReference type="SAM" id="MobiDB-lite"/>
    </source>
</evidence>
<reference evidence="3" key="1">
    <citation type="journal article" date="2023" name="Mol. Phylogenet. Evol.">
        <title>Genome-scale phylogeny and comparative genomics of the fungal order Sordariales.</title>
        <authorList>
            <person name="Hensen N."/>
            <person name="Bonometti L."/>
            <person name="Westerberg I."/>
            <person name="Brannstrom I.O."/>
            <person name="Guillou S."/>
            <person name="Cros-Aarteil S."/>
            <person name="Calhoun S."/>
            <person name="Haridas S."/>
            <person name="Kuo A."/>
            <person name="Mondo S."/>
            <person name="Pangilinan J."/>
            <person name="Riley R."/>
            <person name="LaButti K."/>
            <person name="Andreopoulos B."/>
            <person name="Lipzen A."/>
            <person name="Chen C."/>
            <person name="Yan M."/>
            <person name="Daum C."/>
            <person name="Ng V."/>
            <person name="Clum A."/>
            <person name="Steindorff A."/>
            <person name="Ohm R.A."/>
            <person name="Martin F."/>
            <person name="Silar P."/>
            <person name="Natvig D.O."/>
            <person name="Lalanne C."/>
            <person name="Gautier V."/>
            <person name="Ament-Velasquez S.L."/>
            <person name="Kruys A."/>
            <person name="Hutchinson M.I."/>
            <person name="Powell A.J."/>
            <person name="Barry K."/>
            <person name="Miller A.N."/>
            <person name="Grigoriev I.V."/>
            <person name="Debuchy R."/>
            <person name="Gladieux P."/>
            <person name="Hiltunen Thoren M."/>
            <person name="Johannesson H."/>
        </authorList>
    </citation>
    <scope>NUCLEOTIDE SEQUENCE</scope>
    <source>
        <strain evidence="3">CBS 532.94</strain>
    </source>
</reference>
<feature type="region of interest" description="Disordered" evidence="2">
    <location>
        <begin position="292"/>
        <end position="327"/>
    </location>
</feature>
<reference evidence="3" key="2">
    <citation type="submission" date="2023-05" db="EMBL/GenBank/DDBJ databases">
        <authorList>
            <consortium name="Lawrence Berkeley National Laboratory"/>
            <person name="Steindorff A."/>
            <person name="Hensen N."/>
            <person name="Bonometti L."/>
            <person name="Westerberg I."/>
            <person name="Brannstrom I.O."/>
            <person name="Guillou S."/>
            <person name="Cros-Aarteil S."/>
            <person name="Calhoun S."/>
            <person name="Haridas S."/>
            <person name="Kuo A."/>
            <person name="Mondo S."/>
            <person name="Pangilinan J."/>
            <person name="Riley R."/>
            <person name="Labutti K."/>
            <person name="Andreopoulos B."/>
            <person name="Lipzen A."/>
            <person name="Chen C."/>
            <person name="Yanf M."/>
            <person name="Daum C."/>
            <person name="Ng V."/>
            <person name="Clum A."/>
            <person name="Ohm R."/>
            <person name="Martin F."/>
            <person name="Silar P."/>
            <person name="Natvig D."/>
            <person name="Lalanne C."/>
            <person name="Gautier V."/>
            <person name="Ament-Velasquez S.L."/>
            <person name="Kruys A."/>
            <person name="Hutchinson M.I."/>
            <person name="Powell A.J."/>
            <person name="Barry K."/>
            <person name="Miller A.N."/>
            <person name="Grigoriev I.V."/>
            <person name="Debuchy R."/>
            <person name="Gladieux P."/>
            <person name="Thoren M.H."/>
            <person name="Johannesson H."/>
        </authorList>
    </citation>
    <scope>NUCLEOTIDE SEQUENCE</scope>
    <source>
        <strain evidence="3">CBS 532.94</strain>
    </source>
</reference>
<evidence type="ECO:0000313" key="3">
    <source>
        <dbReference type="EMBL" id="KAK4237432.1"/>
    </source>
</evidence>
<dbReference type="PANTHER" id="PTHR14187">
    <property type="entry name" value="ALPHA KINASE/ELONGATION FACTOR 2 KINASE"/>
    <property type="match status" value="1"/>
</dbReference>
<dbReference type="Gene3D" id="3.30.420.40">
    <property type="match status" value="2"/>
</dbReference>
<organism evidence="3 4">
    <name type="scientific">Achaetomium macrosporum</name>
    <dbReference type="NCBI Taxonomy" id="79813"/>
    <lineage>
        <taxon>Eukaryota</taxon>
        <taxon>Fungi</taxon>
        <taxon>Dikarya</taxon>
        <taxon>Ascomycota</taxon>
        <taxon>Pezizomycotina</taxon>
        <taxon>Sordariomycetes</taxon>
        <taxon>Sordariomycetidae</taxon>
        <taxon>Sordariales</taxon>
        <taxon>Chaetomiaceae</taxon>
        <taxon>Achaetomium</taxon>
    </lineage>
</organism>
<name>A0AAN7C9F5_9PEZI</name>
<dbReference type="SUPFAM" id="SSF53067">
    <property type="entry name" value="Actin-like ATPase domain"/>
    <property type="match status" value="1"/>
</dbReference>
<feature type="coiled-coil region" evidence="1">
    <location>
        <begin position="361"/>
        <end position="388"/>
    </location>
</feature>
<sequence length="487" mass="54033">MKEVASEAGILTKRVAGETQLNFISEPEAAALATLSDMEGRCDIKPGDIFVVVDCGGGTVDLISYEVTSTAPMAVKECVKGQGGLCGAAVFIDEAFLALLVQKFGQTAWDKMKAQSRQRLLHDEWEHGIKPAFDGRERTWTFNMPFECIELESIKPGSQFPHVTLTSDDVRGAFRPTVEKICSMVEEQVAAVRAKKAVSPKGDDMSAYKPMRFEIIKLYTAEDAAKTRLSKKVYTSTSTPPSTRLDDTVEKLCPIEWDAEIDITSLPTYTNPPGKRVLCPVAKVPLNSTGEALPTVGAGREVPSRFPDPPRLVDNGDDGGPSPRMSRGREIIPSALLTSDGRNPYGIQYLLCSLSGLRDRLFQREDENKSLKRKVERLRERNAELMEEDRLLREYVSGLKRTVKLRDPSLRGVGSRSEPTVNGKYDSRRVDEDKQSDNDSQATIEVEDQEVEDVDESVNLFPSVLEETESPLRPQARVGPMRWVECS</sequence>
<protein>
    <submittedName>
        <fullName evidence="3">Uncharacterized protein</fullName>
    </submittedName>
</protein>
<feature type="compositionally biased region" description="Acidic residues" evidence="2">
    <location>
        <begin position="445"/>
        <end position="456"/>
    </location>
</feature>
<dbReference type="Gene3D" id="3.90.640.10">
    <property type="entry name" value="Actin, Chain A, domain 4"/>
    <property type="match status" value="1"/>
</dbReference>
<evidence type="ECO:0000313" key="4">
    <source>
        <dbReference type="Proteomes" id="UP001303760"/>
    </source>
</evidence>
<feature type="region of interest" description="Disordered" evidence="2">
    <location>
        <begin position="409"/>
        <end position="487"/>
    </location>
</feature>
<gene>
    <name evidence="3" type="ORF">C8A03DRAFT_34593</name>
</gene>
<keyword evidence="4" id="KW-1185">Reference proteome</keyword>
<dbReference type="Proteomes" id="UP001303760">
    <property type="component" value="Unassembled WGS sequence"/>
</dbReference>
<dbReference type="AlphaFoldDB" id="A0AAN7C9F5"/>
<proteinExistence type="predicted"/>
<dbReference type="PANTHER" id="PTHR14187:SF5">
    <property type="entry name" value="HEAT SHOCK 70 KDA PROTEIN 12A"/>
    <property type="match status" value="1"/>
</dbReference>
<dbReference type="EMBL" id="MU860138">
    <property type="protein sequence ID" value="KAK4237432.1"/>
    <property type="molecule type" value="Genomic_DNA"/>
</dbReference>
<dbReference type="CDD" id="cd10170">
    <property type="entry name" value="ASKHA_NBD_HSP70"/>
    <property type="match status" value="1"/>
</dbReference>
<dbReference type="InterPro" id="IPR043129">
    <property type="entry name" value="ATPase_NBD"/>
</dbReference>
<accession>A0AAN7C9F5</accession>